<dbReference type="AlphaFoldDB" id="A0A7W7Y8H5"/>
<dbReference type="Gene3D" id="3.40.640.10">
    <property type="entry name" value="Type I PLP-dependent aspartate aminotransferase-like (Major domain)"/>
    <property type="match status" value="1"/>
</dbReference>
<dbReference type="Gene3D" id="3.90.1150.10">
    <property type="entry name" value="Aspartate Aminotransferase, domain 1"/>
    <property type="match status" value="1"/>
</dbReference>
<dbReference type="InterPro" id="IPR015421">
    <property type="entry name" value="PyrdxlP-dep_Trfase_major"/>
</dbReference>
<comment type="caution">
    <text evidence="6">The sequence shown here is derived from an EMBL/GenBank/DDBJ whole genome shotgun (WGS) entry which is preliminary data.</text>
</comment>
<dbReference type="InterPro" id="IPR015422">
    <property type="entry name" value="PyrdxlP-dep_Trfase_small"/>
</dbReference>
<dbReference type="InterPro" id="IPR001917">
    <property type="entry name" value="Aminotrans_II_pyridoxalP_BS"/>
</dbReference>
<proteinExistence type="inferred from homology"/>
<protein>
    <submittedName>
        <fullName evidence="6">8-amino-7-oxononanoate synthase</fullName>
    </submittedName>
</protein>
<dbReference type="RefSeq" id="WP_184338524.1">
    <property type="nucleotide sequence ID" value="NZ_JACHIG010000002.1"/>
</dbReference>
<dbReference type="InterPro" id="IPR004839">
    <property type="entry name" value="Aminotransferase_I/II_large"/>
</dbReference>
<comment type="cofactor">
    <cofactor evidence="1 4">
        <name>pyridoxal 5'-phosphate</name>
        <dbReference type="ChEBI" id="CHEBI:597326"/>
    </cofactor>
</comment>
<dbReference type="GO" id="GO:0016740">
    <property type="term" value="F:transferase activity"/>
    <property type="evidence" value="ECO:0007669"/>
    <property type="project" value="UniProtKB-KW"/>
</dbReference>
<dbReference type="CDD" id="cd06454">
    <property type="entry name" value="KBL_like"/>
    <property type="match status" value="1"/>
</dbReference>
<dbReference type="EMBL" id="JACHIG010000002">
    <property type="protein sequence ID" value="MBB5031583.1"/>
    <property type="molecule type" value="Genomic_DNA"/>
</dbReference>
<dbReference type="Proteomes" id="UP000590740">
    <property type="component" value="Unassembled WGS sequence"/>
</dbReference>
<dbReference type="PROSITE" id="PS00599">
    <property type="entry name" value="AA_TRANSFER_CLASS_2"/>
    <property type="match status" value="1"/>
</dbReference>
<dbReference type="PANTHER" id="PTHR13693">
    <property type="entry name" value="CLASS II AMINOTRANSFERASE/8-AMINO-7-OXONONANOATE SYNTHASE"/>
    <property type="match status" value="1"/>
</dbReference>
<sequence length="405" mass="43964">MPTSHAPSSLPLFDKVRKFRAVGDLQAVREAGIYPYFREISSAQDTEVIINGQQVLMLGSNSYLGLTNDPRIKEAVCEAVQKYGSGCAGSRFLNGTLDIHVQLERELAQLMKKEDVLLYSTGFQVNLGVISAIVGREDCILADRANHASLAAGCQMSPGKTFLFSHNDMTSLARRLAHLPPEAPKIIVVDGVFSMEGDIIKLPELVKLAKQYDAVIMVDDAHSLGVLGEHGSGTASHFGLVDDVHLIMGTFSKSLASLGGFIAGDSDTIDYLRHHSRPLVFSASMSPANVAAALAALRIMISEPERMQQLWANTARMKQGLLSAGFTLGATETPILPVYVRDTMKTFAFCRRLQDEGVFVNPVIPPGVPPGEEILRVSLMATHTFAQIDRALEKFQMVGKELGII</sequence>
<accession>A0A7W7Y8H5</accession>
<reference evidence="6 7" key="1">
    <citation type="submission" date="2020-08" db="EMBL/GenBank/DDBJ databases">
        <title>Genomic Encyclopedia of Type Strains, Phase IV (KMG-IV): sequencing the most valuable type-strain genomes for metagenomic binning, comparative biology and taxonomic classification.</title>
        <authorList>
            <person name="Goeker M."/>
        </authorList>
    </citation>
    <scope>NUCLEOTIDE SEQUENCE [LARGE SCALE GENOMIC DNA]</scope>
    <source>
        <strain evidence="6 7">DSM 12252</strain>
    </source>
</reference>
<dbReference type="Pfam" id="PF00155">
    <property type="entry name" value="Aminotran_1_2"/>
    <property type="match status" value="1"/>
</dbReference>
<evidence type="ECO:0000259" key="5">
    <source>
        <dbReference type="Pfam" id="PF00155"/>
    </source>
</evidence>
<keyword evidence="2" id="KW-0808">Transferase</keyword>
<feature type="domain" description="Aminotransferase class I/classII large" evidence="5">
    <location>
        <begin position="54"/>
        <end position="394"/>
    </location>
</feature>
<evidence type="ECO:0000256" key="2">
    <source>
        <dbReference type="ARBA" id="ARBA00022679"/>
    </source>
</evidence>
<dbReference type="InterPro" id="IPR050087">
    <property type="entry name" value="AON_synthase_class-II"/>
</dbReference>
<organism evidence="6 7">
    <name type="scientific">Prosthecobacter vanneervenii</name>
    <dbReference type="NCBI Taxonomy" id="48466"/>
    <lineage>
        <taxon>Bacteria</taxon>
        <taxon>Pseudomonadati</taxon>
        <taxon>Verrucomicrobiota</taxon>
        <taxon>Verrucomicrobiia</taxon>
        <taxon>Verrucomicrobiales</taxon>
        <taxon>Verrucomicrobiaceae</taxon>
        <taxon>Prosthecobacter</taxon>
    </lineage>
</organism>
<gene>
    <name evidence="6" type="ORF">HNQ65_001151</name>
</gene>
<evidence type="ECO:0000256" key="3">
    <source>
        <dbReference type="ARBA" id="ARBA00022898"/>
    </source>
</evidence>
<evidence type="ECO:0000313" key="7">
    <source>
        <dbReference type="Proteomes" id="UP000590740"/>
    </source>
</evidence>
<comment type="similarity">
    <text evidence="4">Belongs to the class-II pyridoxal-phosphate-dependent aminotransferase family.</text>
</comment>
<evidence type="ECO:0000256" key="4">
    <source>
        <dbReference type="RuleBase" id="RU003693"/>
    </source>
</evidence>
<keyword evidence="7" id="KW-1185">Reference proteome</keyword>
<dbReference type="GO" id="GO:0030170">
    <property type="term" value="F:pyridoxal phosphate binding"/>
    <property type="evidence" value="ECO:0007669"/>
    <property type="project" value="InterPro"/>
</dbReference>
<name>A0A7W7Y8H5_9BACT</name>
<dbReference type="SUPFAM" id="SSF53383">
    <property type="entry name" value="PLP-dependent transferases"/>
    <property type="match status" value="1"/>
</dbReference>
<dbReference type="InterPro" id="IPR015424">
    <property type="entry name" value="PyrdxlP-dep_Trfase"/>
</dbReference>
<dbReference type="PANTHER" id="PTHR13693:SF3">
    <property type="entry name" value="LD36009P"/>
    <property type="match status" value="1"/>
</dbReference>
<evidence type="ECO:0000256" key="1">
    <source>
        <dbReference type="ARBA" id="ARBA00001933"/>
    </source>
</evidence>
<keyword evidence="3 4" id="KW-0663">Pyridoxal phosphate</keyword>
<evidence type="ECO:0000313" key="6">
    <source>
        <dbReference type="EMBL" id="MBB5031583.1"/>
    </source>
</evidence>